<sequence length="327" mass="37166">MQGQDLRLFQLQCAPPGWRSQRFSKLFPPNSLRSLVYLQVKQEPLTASPSTISLANHWDSSTTCRQSNATPIINWPKSVSREYKTIVAYRASRHQIEYCYFRLREPLPAVNFIEGLPVLPGVVGSLPGAGACLPRGSPLVRDKSPSFFQNILRNIPGAHDYLASLLPAPKVELEGLLGKYYWFNDKHRQVILPLSVFKKNLELTTRMEGRRPLLVTVSFTTIELMCICRMIHVHVNQIVLVGPREGGSGQYEYLILSNWARFPIIGLVRNIRSFYKEHKDALENELEKEGFINDYTGSSSIHYADWSKCKPATPISYIRNVLSELFG</sequence>
<dbReference type="Proteomes" id="UP000095283">
    <property type="component" value="Unplaced"/>
</dbReference>
<dbReference type="Pfam" id="PF24976">
    <property type="entry name" value="Lipocalin_10"/>
    <property type="match status" value="1"/>
</dbReference>
<reference evidence="3" key="1">
    <citation type="submission" date="2016-11" db="UniProtKB">
        <authorList>
            <consortium name="WormBaseParasite"/>
        </authorList>
    </citation>
    <scope>IDENTIFICATION</scope>
</reference>
<feature type="domain" description="Lipocalin" evidence="1">
    <location>
        <begin position="237"/>
        <end position="318"/>
    </location>
</feature>
<name>A0A1I7X532_HETBA</name>
<dbReference type="InterPro" id="IPR056868">
    <property type="entry name" value="Lipocalin_dom_nem"/>
</dbReference>
<evidence type="ECO:0000259" key="1">
    <source>
        <dbReference type="Pfam" id="PF24976"/>
    </source>
</evidence>
<dbReference type="PANTHER" id="PTHR37437:SF5">
    <property type="entry name" value="LIPOCALIN-RELATED PROTEIN"/>
    <property type="match status" value="1"/>
</dbReference>
<dbReference type="WBParaSite" id="Hba_12500">
    <property type="protein sequence ID" value="Hba_12500"/>
    <property type="gene ID" value="Hba_12500"/>
</dbReference>
<proteinExistence type="predicted"/>
<protein>
    <submittedName>
        <fullName evidence="3">Tyrosine-protein phosphatase domain-containing protein</fullName>
    </submittedName>
</protein>
<keyword evidence="2" id="KW-1185">Reference proteome</keyword>
<evidence type="ECO:0000313" key="2">
    <source>
        <dbReference type="Proteomes" id="UP000095283"/>
    </source>
</evidence>
<evidence type="ECO:0000313" key="3">
    <source>
        <dbReference type="WBParaSite" id="Hba_12500"/>
    </source>
</evidence>
<organism evidence="2 3">
    <name type="scientific">Heterorhabditis bacteriophora</name>
    <name type="common">Entomopathogenic nematode worm</name>
    <dbReference type="NCBI Taxonomy" id="37862"/>
    <lineage>
        <taxon>Eukaryota</taxon>
        <taxon>Metazoa</taxon>
        <taxon>Ecdysozoa</taxon>
        <taxon>Nematoda</taxon>
        <taxon>Chromadorea</taxon>
        <taxon>Rhabditida</taxon>
        <taxon>Rhabditina</taxon>
        <taxon>Rhabditomorpha</taxon>
        <taxon>Strongyloidea</taxon>
        <taxon>Heterorhabditidae</taxon>
        <taxon>Heterorhabditis</taxon>
    </lineage>
</organism>
<accession>A0A1I7X532</accession>
<dbReference type="AlphaFoldDB" id="A0A1I7X532"/>
<dbReference type="PANTHER" id="PTHR37437">
    <property type="entry name" value="LIPOCALIN-RELATED PROTEIN-RELATED"/>
    <property type="match status" value="1"/>
</dbReference>